<evidence type="ECO:0000313" key="1">
    <source>
        <dbReference type="EMBL" id="AJQ95918.1"/>
    </source>
</evidence>
<evidence type="ECO:0000313" key="2">
    <source>
        <dbReference type="Proteomes" id="UP000032266"/>
    </source>
</evidence>
<dbReference type="RefSeq" id="WP_044618067.1">
    <property type="nucleotide sequence ID" value="NZ_CP007142.1"/>
</dbReference>
<dbReference type="Proteomes" id="UP000032266">
    <property type="component" value="Chromosome"/>
</dbReference>
<name>A0A0C5VR80_9GAMM</name>
<gene>
    <name evidence="1" type="ORF">YC6258_03882</name>
</gene>
<dbReference type="HOGENOM" id="CLU_1624807_0_0_6"/>
<dbReference type="AlphaFoldDB" id="A0A0C5VR80"/>
<keyword evidence="2" id="KW-1185">Reference proteome</keyword>
<dbReference type="PROSITE" id="PS51257">
    <property type="entry name" value="PROKAR_LIPOPROTEIN"/>
    <property type="match status" value="1"/>
</dbReference>
<sequence length="163" mass="19284">MIRQWFLLIGLLLTSCSNTRDGLKTAEEFWNAVSQKDYQQAAAYTLESDPIFIQSTLFFYRNYEPELGKPQKLKDRIIIPTLLKNTDNDKTLKLFTIVTPFDDGYRIAYKTMVKAFVGDLKNKLDQHLDDGEDWLDQQLEDFEQWLEPWLEYQDPDKIEQFSI</sequence>
<proteinExistence type="predicted"/>
<organism evidence="1 2">
    <name type="scientific">Gynuella sunshinyii YC6258</name>
    <dbReference type="NCBI Taxonomy" id="1445510"/>
    <lineage>
        <taxon>Bacteria</taxon>
        <taxon>Pseudomonadati</taxon>
        <taxon>Pseudomonadota</taxon>
        <taxon>Gammaproteobacteria</taxon>
        <taxon>Oceanospirillales</taxon>
        <taxon>Saccharospirillaceae</taxon>
        <taxon>Gynuella</taxon>
    </lineage>
</organism>
<accession>A0A0C5VR80</accession>
<protein>
    <recommendedName>
        <fullName evidence="3">Lipoprotein</fullName>
    </recommendedName>
</protein>
<evidence type="ECO:0008006" key="3">
    <source>
        <dbReference type="Google" id="ProtNLM"/>
    </source>
</evidence>
<reference evidence="1 2" key="1">
    <citation type="submission" date="2014-01" db="EMBL/GenBank/DDBJ databases">
        <title>Full genme sequencing of cellulolytic bacterium Gynuella sunshinyii YC6258T gen. nov., sp. nov.</title>
        <authorList>
            <person name="Khan H."/>
            <person name="Chung E.J."/>
            <person name="Chung Y.R."/>
        </authorList>
    </citation>
    <scope>NUCLEOTIDE SEQUENCE [LARGE SCALE GENOMIC DNA]</scope>
    <source>
        <strain evidence="1 2">YC6258</strain>
    </source>
</reference>
<dbReference type="KEGG" id="gsn:YC6258_03882"/>
<dbReference type="EMBL" id="CP007142">
    <property type="protein sequence ID" value="AJQ95918.1"/>
    <property type="molecule type" value="Genomic_DNA"/>
</dbReference>